<dbReference type="Proteomes" id="UP000541558">
    <property type="component" value="Unassembled WGS sequence"/>
</dbReference>
<gene>
    <name evidence="1" type="ORF">D9611_004084</name>
</gene>
<evidence type="ECO:0000313" key="2">
    <source>
        <dbReference type="Proteomes" id="UP000541558"/>
    </source>
</evidence>
<dbReference type="EMBL" id="JAACJK010000164">
    <property type="protein sequence ID" value="KAF5324749.1"/>
    <property type="molecule type" value="Genomic_DNA"/>
</dbReference>
<dbReference type="Gene3D" id="1.20.1280.50">
    <property type="match status" value="1"/>
</dbReference>
<sequence>MLAELLNPQIVIQGKMYKPHEPFDSLPNELILRIFQALGDASRVTGKSQALAGEIVVTHVCGLWRELALSTPSLWNIFQHDGLRGCVSLGRLRAYIERSRNLPLELFFHFTTTGEDGSTDDLEDGKNALEMFNLVAANQHRCRQLHIFTENEEILYYFQDYFQDVSAPMLEAFTLCADKSIEYVEDWDQFEDSIWDWDPNAFLAGSRALKYVRLDRLGLNFVGPNLKSVVELRLEANPDPDHLPSLTIDYPVFNGLLALPNIETLSIWGLMFEVGMEFGAEPRFIQAKSLKHFRLSARGWIGHYFLSNVSAPSLETITLETHLFSARGLACTDHFFPSLHTLALINPYSFPTEDSRFLEIMEVTRKIKRLVMSDADAPRTNSKPLFLTMMAKLGEAPGNIWPELEEATLSTTIEDLENNCPQIIQAHPNLKKLLVTPGCLDETTTTRWSVPETVSVEGIDKADPVIPVYWRPGPTSLESAQDPFLACCEQNTNANSTSDAS</sequence>
<dbReference type="AlphaFoldDB" id="A0A8H5F5R4"/>
<organism evidence="1 2">
    <name type="scientific">Ephemerocybe angulata</name>
    <dbReference type="NCBI Taxonomy" id="980116"/>
    <lineage>
        <taxon>Eukaryota</taxon>
        <taxon>Fungi</taxon>
        <taxon>Dikarya</taxon>
        <taxon>Basidiomycota</taxon>
        <taxon>Agaricomycotina</taxon>
        <taxon>Agaricomycetes</taxon>
        <taxon>Agaricomycetidae</taxon>
        <taxon>Agaricales</taxon>
        <taxon>Agaricineae</taxon>
        <taxon>Psathyrellaceae</taxon>
        <taxon>Ephemerocybe</taxon>
    </lineage>
</organism>
<dbReference type="OrthoDB" id="3365698at2759"/>
<evidence type="ECO:0000313" key="1">
    <source>
        <dbReference type="EMBL" id="KAF5324749.1"/>
    </source>
</evidence>
<name>A0A8H5F5R4_9AGAR</name>
<accession>A0A8H5F5R4</accession>
<evidence type="ECO:0008006" key="3">
    <source>
        <dbReference type="Google" id="ProtNLM"/>
    </source>
</evidence>
<reference evidence="1 2" key="1">
    <citation type="journal article" date="2020" name="ISME J.">
        <title>Uncovering the hidden diversity of litter-decomposition mechanisms in mushroom-forming fungi.</title>
        <authorList>
            <person name="Floudas D."/>
            <person name="Bentzer J."/>
            <person name="Ahren D."/>
            <person name="Johansson T."/>
            <person name="Persson P."/>
            <person name="Tunlid A."/>
        </authorList>
    </citation>
    <scope>NUCLEOTIDE SEQUENCE [LARGE SCALE GENOMIC DNA]</scope>
    <source>
        <strain evidence="1 2">CBS 175.51</strain>
    </source>
</reference>
<dbReference type="SUPFAM" id="SSF52047">
    <property type="entry name" value="RNI-like"/>
    <property type="match status" value="1"/>
</dbReference>
<protein>
    <recommendedName>
        <fullName evidence="3">F-box domain-containing protein</fullName>
    </recommendedName>
</protein>
<keyword evidence="2" id="KW-1185">Reference proteome</keyword>
<proteinExistence type="predicted"/>
<comment type="caution">
    <text evidence="1">The sequence shown here is derived from an EMBL/GenBank/DDBJ whole genome shotgun (WGS) entry which is preliminary data.</text>
</comment>